<feature type="compositionally biased region" description="Gly residues" evidence="1">
    <location>
        <begin position="89"/>
        <end position="109"/>
    </location>
</feature>
<sequence length="265" mass="27132">MAFITVYEILDVDPRVAARNARWRRTGEILPFSSKYSAELTPTQSSPLGGRKDRVSMRWASRRGSDSSSYKTPFSSSGASYASSRRGSVSGGKGPSGMAGGPGAGGPMAAGGTADIPWISADDPPTNEYFLGGEGPAEFEPGASLGPGEAAPMEAGRPGSILVGVSQATLAAGPGSQPAAPATSRLPPRTMGQRLRVLFGWVAGAVGARSGAAVAGPPHEELDRPAAGRILLNQDPLGIFPAEAELLLEDLGGPAVFVSPSRDYL</sequence>
<dbReference type="AlphaFoldDB" id="A0A058YZS9"/>
<evidence type="ECO:0000313" key="3">
    <source>
        <dbReference type="Proteomes" id="UP000030693"/>
    </source>
</evidence>
<feature type="region of interest" description="Disordered" evidence="1">
    <location>
        <begin position="38"/>
        <end position="115"/>
    </location>
</feature>
<proteinExistence type="predicted"/>
<feature type="compositionally biased region" description="Polar residues" evidence="1">
    <location>
        <begin position="38"/>
        <end position="47"/>
    </location>
</feature>
<evidence type="ECO:0000313" key="2">
    <source>
        <dbReference type="EMBL" id="KCV67213.1"/>
    </source>
</evidence>
<dbReference type="GeneID" id="20531092"/>
<dbReference type="EMBL" id="KK198058">
    <property type="protein sequence ID" value="KCV67213.1"/>
    <property type="molecule type" value="Genomic_DNA"/>
</dbReference>
<keyword evidence="3" id="KW-1185">Reference proteome</keyword>
<name>A0A058YZS9_FONAL</name>
<reference evidence="2" key="1">
    <citation type="submission" date="2013-04" db="EMBL/GenBank/DDBJ databases">
        <title>The Genome Sequence of Fonticula alba ATCC 38817.</title>
        <authorList>
            <consortium name="The Broad Institute Genomics Platform"/>
            <person name="Russ C."/>
            <person name="Cuomo C."/>
            <person name="Burger G."/>
            <person name="Gray M.W."/>
            <person name="Holland P.W.H."/>
            <person name="King N."/>
            <person name="Lang F.B.F."/>
            <person name="Roger A.J."/>
            <person name="Ruiz-Trillo I."/>
            <person name="Brown M."/>
            <person name="Walker B."/>
            <person name="Young S."/>
            <person name="Zeng Q."/>
            <person name="Gargeya S."/>
            <person name="Fitzgerald M."/>
            <person name="Haas B."/>
            <person name="Abouelleil A."/>
            <person name="Allen A.W."/>
            <person name="Alvarado L."/>
            <person name="Arachchi H.M."/>
            <person name="Berlin A.M."/>
            <person name="Chapman S.B."/>
            <person name="Gainer-Dewar J."/>
            <person name="Goldberg J."/>
            <person name="Griggs A."/>
            <person name="Gujja S."/>
            <person name="Hansen M."/>
            <person name="Howarth C."/>
            <person name="Imamovic A."/>
            <person name="Ireland A."/>
            <person name="Larimer J."/>
            <person name="McCowan C."/>
            <person name="Murphy C."/>
            <person name="Pearson M."/>
            <person name="Poon T.W."/>
            <person name="Priest M."/>
            <person name="Roberts A."/>
            <person name="Saif S."/>
            <person name="Shea T."/>
            <person name="Sisk P."/>
            <person name="Sykes S."/>
            <person name="Wortman J."/>
            <person name="Nusbaum C."/>
            <person name="Birren B."/>
        </authorList>
    </citation>
    <scope>NUCLEOTIDE SEQUENCE [LARGE SCALE GENOMIC DNA]</scope>
    <source>
        <strain evidence="2">ATCC 38817</strain>
    </source>
</reference>
<dbReference type="Proteomes" id="UP000030693">
    <property type="component" value="Unassembled WGS sequence"/>
</dbReference>
<dbReference type="RefSeq" id="XP_009498382.1">
    <property type="nucleotide sequence ID" value="XM_009500107.1"/>
</dbReference>
<feature type="non-terminal residue" evidence="2">
    <location>
        <position position="265"/>
    </location>
</feature>
<protein>
    <submittedName>
        <fullName evidence="2">Uncharacterized protein</fullName>
    </submittedName>
</protein>
<evidence type="ECO:0000256" key="1">
    <source>
        <dbReference type="SAM" id="MobiDB-lite"/>
    </source>
</evidence>
<accession>A0A058YZS9</accession>
<gene>
    <name evidence="2" type="ORF">H696_06367</name>
</gene>
<feature type="compositionally biased region" description="Low complexity" evidence="1">
    <location>
        <begin position="75"/>
        <end position="88"/>
    </location>
</feature>
<organism evidence="2">
    <name type="scientific">Fonticula alba</name>
    <name type="common">Slime mold</name>
    <dbReference type="NCBI Taxonomy" id="691883"/>
    <lineage>
        <taxon>Eukaryota</taxon>
        <taxon>Rotosphaerida</taxon>
        <taxon>Fonticulaceae</taxon>
        <taxon>Fonticula</taxon>
    </lineage>
</organism>